<dbReference type="EMBL" id="ARYH01000001">
    <property type="protein sequence ID" value="KCZ85216.1"/>
    <property type="molecule type" value="Genomic_DNA"/>
</dbReference>
<dbReference type="PROSITE" id="PS51257">
    <property type="entry name" value="PROKAR_LIPOPROTEIN"/>
    <property type="match status" value="1"/>
</dbReference>
<dbReference type="AlphaFoldDB" id="A0A069E940"/>
<dbReference type="STRING" id="1280949.HAD_06025"/>
<evidence type="ECO:0000313" key="3">
    <source>
        <dbReference type="Proteomes" id="UP000027446"/>
    </source>
</evidence>
<protein>
    <recommendedName>
        <fullName evidence="4">Lipoprotein</fullName>
    </recommendedName>
</protein>
<accession>A0A069E940</accession>
<name>A0A069E940_9PROT</name>
<organism evidence="2 3">
    <name type="scientific">Hyphomonas adhaerens MHS-3</name>
    <dbReference type="NCBI Taxonomy" id="1280949"/>
    <lineage>
        <taxon>Bacteria</taxon>
        <taxon>Pseudomonadati</taxon>
        <taxon>Pseudomonadota</taxon>
        <taxon>Alphaproteobacteria</taxon>
        <taxon>Hyphomonadales</taxon>
        <taxon>Hyphomonadaceae</taxon>
        <taxon>Hyphomonas</taxon>
    </lineage>
</organism>
<keyword evidence="1" id="KW-0732">Signal</keyword>
<gene>
    <name evidence="2" type="ORF">HAD_06025</name>
</gene>
<reference evidence="2 3" key="1">
    <citation type="journal article" date="2014" name="Antonie Van Leeuwenhoek">
        <title>Hyphomonas beringensis sp. nov. and Hyphomonas chukchiensis sp. nov., isolated from surface seawater of the Bering Sea and Chukchi Sea.</title>
        <authorList>
            <person name="Li C."/>
            <person name="Lai Q."/>
            <person name="Li G."/>
            <person name="Dong C."/>
            <person name="Wang J."/>
            <person name="Liao Y."/>
            <person name="Shao Z."/>
        </authorList>
    </citation>
    <scope>NUCLEOTIDE SEQUENCE [LARGE SCALE GENOMIC DNA]</scope>
    <source>
        <strain evidence="2 3">MHS-3</strain>
    </source>
</reference>
<dbReference type="RefSeq" id="WP_035569987.1">
    <property type="nucleotide sequence ID" value="NZ_ARYH01000001.1"/>
</dbReference>
<feature type="signal peptide" evidence="1">
    <location>
        <begin position="1"/>
        <end position="23"/>
    </location>
</feature>
<keyword evidence="3" id="KW-1185">Reference proteome</keyword>
<dbReference type="Proteomes" id="UP000027446">
    <property type="component" value="Unassembled WGS sequence"/>
</dbReference>
<dbReference type="PATRIC" id="fig|1280949.3.peg.1225"/>
<evidence type="ECO:0000313" key="2">
    <source>
        <dbReference type="EMBL" id="KCZ85216.1"/>
    </source>
</evidence>
<feature type="chain" id="PRO_5001660852" description="Lipoprotein" evidence="1">
    <location>
        <begin position="24"/>
        <end position="309"/>
    </location>
</feature>
<evidence type="ECO:0000256" key="1">
    <source>
        <dbReference type="SAM" id="SignalP"/>
    </source>
</evidence>
<sequence>MSNKFLHKASLSIASVFVLSACASTGLPPMSLDVGVFGKPVDVAVKVTASATQVQGWCFAPPQRRDFTGLMAEGAYLLEMQNYNRNVSKYDVCSLRTPAKQLVAAAELSKFTLVAIADTLAETAKAQALKSDSINEIAERLKVTPAYDLDFEAESKNLSAEIAKLQSAKSALGETVTLTPEAYKQIAIAQAKLDAAASYMGQMLGTSIVVGKSVYQMTENERQVVFRDAAATYKTDVPEDAFAGFFSDVGNIAQGTIAGASGLTKAAINLGAVEKPEDVKILESELESAVTLTNAEAKNIIKQIDDGSL</sequence>
<proteinExistence type="predicted"/>
<evidence type="ECO:0008006" key="4">
    <source>
        <dbReference type="Google" id="ProtNLM"/>
    </source>
</evidence>
<comment type="caution">
    <text evidence="2">The sequence shown here is derived from an EMBL/GenBank/DDBJ whole genome shotgun (WGS) entry which is preliminary data.</text>
</comment>